<comment type="caution">
    <text evidence="2">The sequence shown here is derived from an EMBL/GenBank/DDBJ whole genome shotgun (WGS) entry which is preliminary data.</text>
</comment>
<dbReference type="RefSeq" id="WP_218326072.1">
    <property type="nucleotide sequence ID" value="NZ_JAHUZB010000003.1"/>
</dbReference>
<evidence type="ECO:0000313" key="2">
    <source>
        <dbReference type="EMBL" id="MBV7391044.1"/>
    </source>
</evidence>
<feature type="transmembrane region" description="Helical" evidence="1">
    <location>
        <begin position="37"/>
        <end position="57"/>
    </location>
</feature>
<reference evidence="2 3" key="1">
    <citation type="submission" date="2021-06" db="EMBL/GenBank/DDBJ databases">
        <title>Enterococcus alishanensis sp. nov., a novel lactic acid bacterium isolated from fresh coffee beans.</title>
        <authorList>
            <person name="Chen Y.-S."/>
        </authorList>
    </citation>
    <scope>NUCLEOTIDE SEQUENCE [LARGE SCALE GENOMIC DNA]</scope>
    <source>
        <strain evidence="2 3">ALS3</strain>
    </source>
</reference>
<keyword evidence="1" id="KW-1133">Transmembrane helix</keyword>
<feature type="transmembrane region" description="Helical" evidence="1">
    <location>
        <begin position="6"/>
        <end position="25"/>
    </location>
</feature>
<dbReference type="Proteomes" id="UP000774130">
    <property type="component" value="Unassembled WGS sequence"/>
</dbReference>
<dbReference type="EMBL" id="JAHUZB010000003">
    <property type="protein sequence ID" value="MBV7391044.1"/>
    <property type="molecule type" value="Genomic_DNA"/>
</dbReference>
<name>A0ABS6TDY7_9ENTE</name>
<dbReference type="InterPro" id="IPR032111">
    <property type="entry name" value="Clostridium_phage_holin"/>
</dbReference>
<evidence type="ECO:0000256" key="1">
    <source>
        <dbReference type="SAM" id="Phobius"/>
    </source>
</evidence>
<protein>
    <submittedName>
        <fullName evidence="2">Phage holin family protein</fullName>
    </submittedName>
</protein>
<dbReference type="Pfam" id="PF16079">
    <property type="entry name" value="Phage_holin_5_2"/>
    <property type="match status" value="1"/>
</dbReference>
<keyword evidence="1" id="KW-0472">Membrane</keyword>
<proteinExistence type="predicted"/>
<gene>
    <name evidence="2" type="ORF">KUA55_10155</name>
</gene>
<evidence type="ECO:0000313" key="3">
    <source>
        <dbReference type="Proteomes" id="UP000774130"/>
    </source>
</evidence>
<accession>A0ABS6TDY7</accession>
<keyword evidence="1" id="KW-0812">Transmembrane</keyword>
<sequence length="91" mass="9549">MDLTSLKEYILVLPLLACLVVGYVIKHTPALDKVANEYIPVIVTILGAILGVLATGLTLESVVYGAISGLASTGLHQVFGSLIDRKGDVDV</sequence>
<keyword evidence="3" id="KW-1185">Reference proteome</keyword>
<organism evidence="2 3">
    <name type="scientific">Enterococcus alishanensis</name>
    <dbReference type="NCBI Taxonomy" id="1303817"/>
    <lineage>
        <taxon>Bacteria</taxon>
        <taxon>Bacillati</taxon>
        <taxon>Bacillota</taxon>
        <taxon>Bacilli</taxon>
        <taxon>Lactobacillales</taxon>
        <taxon>Enterococcaceae</taxon>
        <taxon>Enterococcus</taxon>
    </lineage>
</organism>